<dbReference type="Proteomes" id="UP000217790">
    <property type="component" value="Unassembled WGS sequence"/>
</dbReference>
<organism evidence="1 2">
    <name type="scientific">Armillaria gallica</name>
    <name type="common">Bulbous honey fungus</name>
    <name type="synonym">Armillaria bulbosa</name>
    <dbReference type="NCBI Taxonomy" id="47427"/>
    <lineage>
        <taxon>Eukaryota</taxon>
        <taxon>Fungi</taxon>
        <taxon>Dikarya</taxon>
        <taxon>Basidiomycota</taxon>
        <taxon>Agaricomycotina</taxon>
        <taxon>Agaricomycetes</taxon>
        <taxon>Agaricomycetidae</taxon>
        <taxon>Agaricales</taxon>
        <taxon>Marasmiineae</taxon>
        <taxon>Physalacriaceae</taxon>
        <taxon>Armillaria</taxon>
    </lineage>
</organism>
<keyword evidence="2" id="KW-1185">Reference proteome</keyword>
<dbReference type="EMBL" id="KZ293658">
    <property type="protein sequence ID" value="PBK92429.1"/>
    <property type="molecule type" value="Genomic_DNA"/>
</dbReference>
<dbReference type="InParanoid" id="A0A2H3DB25"/>
<accession>A0A2H3DB25</accession>
<protein>
    <submittedName>
        <fullName evidence="1">Uncharacterized protein</fullName>
    </submittedName>
</protein>
<dbReference type="AlphaFoldDB" id="A0A2H3DB25"/>
<proteinExistence type="predicted"/>
<reference evidence="2" key="1">
    <citation type="journal article" date="2017" name="Nat. Ecol. Evol.">
        <title>Genome expansion and lineage-specific genetic innovations in the forest pathogenic fungi Armillaria.</title>
        <authorList>
            <person name="Sipos G."/>
            <person name="Prasanna A.N."/>
            <person name="Walter M.C."/>
            <person name="O'Connor E."/>
            <person name="Balint B."/>
            <person name="Krizsan K."/>
            <person name="Kiss B."/>
            <person name="Hess J."/>
            <person name="Varga T."/>
            <person name="Slot J."/>
            <person name="Riley R."/>
            <person name="Boka B."/>
            <person name="Rigling D."/>
            <person name="Barry K."/>
            <person name="Lee J."/>
            <person name="Mihaltcheva S."/>
            <person name="LaButti K."/>
            <person name="Lipzen A."/>
            <person name="Waldron R."/>
            <person name="Moloney N.M."/>
            <person name="Sperisen C."/>
            <person name="Kredics L."/>
            <person name="Vagvoelgyi C."/>
            <person name="Patrignani A."/>
            <person name="Fitzpatrick D."/>
            <person name="Nagy I."/>
            <person name="Doyle S."/>
            <person name="Anderson J.B."/>
            <person name="Grigoriev I.V."/>
            <person name="Gueldener U."/>
            <person name="Muensterkoetter M."/>
            <person name="Nagy L.G."/>
        </authorList>
    </citation>
    <scope>NUCLEOTIDE SEQUENCE [LARGE SCALE GENOMIC DNA]</scope>
    <source>
        <strain evidence="2">Ar21-2</strain>
    </source>
</reference>
<name>A0A2H3DB25_ARMGA</name>
<dbReference type="OrthoDB" id="10341362at2759"/>
<gene>
    <name evidence="1" type="ORF">ARMGADRAFT_1030732</name>
</gene>
<evidence type="ECO:0000313" key="1">
    <source>
        <dbReference type="EMBL" id="PBK92429.1"/>
    </source>
</evidence>
<evidence type="ECO:0000313" key="2">
    <source>
        <dbReference type="Proteomes" id="UP000217790"/>
    </source>
</evidence>
<sequence length="169" mass="19399">MKKMYLKLNTIESIVDLQNEDILNRVGEKQSCQGLLFGTHCFMPKLVRVETHLNTHCIGGAQFHPETWLNAFSNGSFKDRPIGHPKFLKRLGVLRWAMYFVRDQRHTQAFRNMQLAPYLPCTNPRLKGNVLVVKVHDLTGADDVQPEEIEWLQQLVISALHKEMSTSAS</sequence>